<dbReference type="GO" id="GO:0005829">
    <property type="term" value="C:cytosol"/>
    <property type="evidence" value="ECO:0007669"/>
    <property type="project" value="TreeGrafter"/>
</dbReference>
<comment type="similarity">
    <text evidence="1 3">Belongs to the TBCA family.</text>
</comment>
<comment type="subcellular location">
    <subcellularLocation>
        <location evidence="3">Cytoplasm</location>
        <location evidence="3">Cytoskeleton</location>
    </subcellularLocation>
</comment>
<evidence type="ECO:0000256" key="1">
    <source>
        <dbReference type="ARBA" id="ARBA00006806"/>
    </source>
</evidence>
<keyword evidence="3" id="KW-0963">Cytoplasm</keyword>
<reference evidence="4 5" key="1">
    <citation type="journal article" date="2011" name="PLoS Pathog.">
        <title>Endophytic Life Strategies Decoded by Genome and Transcriptome Analyses of the Mutualistic Root Symbiont Piriformospora indica.</title>
        <authorList>
            <person name="Zuccaro A."/>
            <person name="Lahrmann U."/>
            <person name="Guldener U."/>
            <person name="Langen G."/>
            <person name="Pfiffi S."/>
            <person name="Biedenkopf D."/>
            <person name="Wong P."/>
            <person name="Samans B."/>
            <person name="Grimm C."/>
            <person name="Basiewicz M."/>
            <person name="Murat C."/>
            <person name="Martin F."/>
            <person name="Kogel K.H."/>
        </authorList>
    </citation>
    <scope>NUCLEOTIDE SEQUENCE [LARGE SCALE GENOMIC DNA]</scope>
    <source>
        <strain evidence="4 5">DSM 11827</strain>
    </source>
</reference>
<proteinExistence type="inferred from homology"/>
<dbReference type="PANTHER" id="PTHR21500:SF0">
    <property type="entry name" value="TUBULIN-SPECIFIC CHAPERONE A"/>
    <property type="match status" value="1"/>
</dbReference>
<gene>
    <name evidence="4" type="ORF">PIIN_11681</name>
</gene>
<evidence type="ECO:0000256" key="2">
    <source>
        <dbReference type="ARBA" id="ARBA00023186"/>
    </source>
</evidence>
<keyword evidence="3" id="KW-0206">Cytoskeleton</keyword>
<keyword evidence="2 3" id="KW-0143">Chaperone</keyword>
<sequence length="79" mass="9238">MSDATKEKRQLKIKTGAVTRLWKEHTLYRNEQNENQAKLDKMRADGEADEWKLKNQVSLPIMSRVQECGRLIALGIRRI</sequence>
<evidence type="ECO:0000256" key="3">
    <source>
        <dbReference type="RuleBase" id="RU364030"/>
    </source>
</evidence>
<protein>
    <recommendedName>
        <fullName evidence="3">Tubulin-specific chaperone A</fullName>
    </recommendedName>
</protein>
<dbReference type="AlphaFoldDB" id="G4TCF9"/>
<dbReference type="InterPro" id="IPR004226">
    <property type="entry name" value="TBCA"/>
</dbReference>
<dbReference type="GO" id="GO:0007023">
    <property type="term" value="P:post-chaperonin tubulin folding pathway"/>
    <property type="evidence" value="ECO:0007669"/>
    <property type="project" value="UniProtKB-UniRule"/>
</dbReference>
<comment type="subunit">
    <text evidence="3">Supercomplex made of cofactors A to E. Cofactors A and D function by capturing and stabilizing tubulin in a quasi-native conformation. Cofactor E binds to the cofactor D-tubulin complex; interaction with cofactor C then causes the release of tubulin polypeptides that are committed to the native state.</text>
</comment>
<accession>G4TCF9</accession>
<dbReference type="InParanoid" id="G4TCF9"/>
<dbReference type="EMBL" id="CAFZ01000044">
    <property type="protein sequence ID" value="CCA68983.1"/>
    <property type="molecule type" value="Genomic_DNA"/>
</dbReference>
<name>G4TCF9_SERID</name>
<dbReference type="Gene3D" id="1.20.58.90">
    <property type="match status" value="1"/>
</dbReference>
<keyword evidence="3" id="KW-0493">Microtubule</keyword>
<dbReference type="OrthoDB" id="296187at2759"/>
<dbReference type="InterPro" id="IPR036126">
    <property type="entry name" value="TBCA_sf"/>
</dbReference>
<organism evidence="4 5">
    <name type="scientific">Serendipita indica (strain DSM 11827)</name>
    <name type="common">Root endophyte fungus</name>
    <name type="synonym">Piriformospora indica</name>
    <dbReference type="NCBI Taxonomy" id="1109443"/>
    <lineage>
        <taxon>Eukaryota</taxon>
        <taxon>Fungi</taxon>
        <taxon>Dikarya</taxon>
        <taxon>Basidiomycota</taxon>
        <taxon>Agaricomycotina</taxon>
        <taxon>Agaricomycetes</taxon>
        <taxon>Sebacinales</taxon>
        <taxon>Serendipitaceae</taxon>
        <taxon>Serendipita</taxon>
    </lineage>
</organism>
<dbReference type="Pfam" id="PF02970">
    <property type="entry name" value="TBCA"/>
    <property type="match status" value="1"/>
</dbReference>
<keyword evidence="5" id="KW-1185">Reference proteome</keyword>
<evidence type="ECO:0000313" key="5">
    <source>
        <dbReference type="Proteomes" id="UP000007148"/>
    </source>
</evidence>
<dbReference type="PANTHER" id="PTHR21500">
    <property type="entry name" value="TUBULIN-SPECIFIC CHAPERONE A"/>
    <property type="match status" value="1"/>
</dbReference>
<dbReference type="GO" id="GO:0048487">
    <property type="term" value="F:beta-tubulin binding"/>
    <property type="evidence" value="ECO:0007669"/>
    <property type="project" value="InterPro"/>
</dbReference>
<dbReference type="Proteomes" id="UP000007148">
    <property type="component" value="Unassembled WGS sequence"/>
</dbReference>
<evidence type="ECO:0000313" key="4">
    <source>
        <dbReference type="EMBL" id="CCA68983.1"/>
    </source>
</evidence>
<dbReference type="GO" id="GO:0005874">
    <property type="term" value="C:microtubule"/>
    <property type="evidence" value="ECO:0007669"/>
    <property type="project" value="UniProtKB-KW"/>
</dbReference>
<dbReference type="GO" id="GO:0007021">
    <property type="term" value="P:tubulin complex assembly"/>
    <property type="evidence" value="ECO:0007669"/>
    <property type="project" value="UniProtKB-UniRule"/>
</dbReference>
<dbReference type="SUPFAM" id="SSF46988">
    <property type="entry name" value="Tubulin chaperone cofactor A"/>
    <property type="match status" value="1"/>
</dbReference>
<comment type="caution">
    <text evidence="4">The sequence shown here is derived from an EMBL/GenBank/DDBJ whole genome shotgun (WGS) entry which is preliminary data.</text>
</comment>
<dbReference type="HOGENOM" id="CLU_2606900_0_0_1"/>